<dbReference type="InterPro" id="IPR003661">
    <property type="entry name" value="HisK_dim/P_dom"/>
</dbReference>
<dbReference type="Pfam" id="PF07228">
    <property type="entry name" value="SpoIIE"/>
    <property type="match status" value="1"/>
</dbReference>
<keyword evidence="9" id="KW-0902">Two-component regulatory system</keyword>
<comment type="catalytic activity">
    <reaction evidence="1">
        <text>ATP + protein L-histidine = ADP + protein N-phospho-L-histidine.</text>
        <dbReference type="EC" id="2.7.13.3"/>
    </reaction>
</comment>
<dbReference type="Gene3D" id="3.30.450.20">
    <property type="entry name" value="PAS domain"/>
    <property type="match status" value="1"/>
</dbReference>
<dbReference type="PROSITE" id="PS50110">
    <property type="entry name" value="RESPONSE_REGULATORY"/>
    <property type="match status" value="1"/>
</dbReference>
<feature type="modified residue" description="4-aspartylphosphate" evidence="10">
    <location>
        <position position="685"/>
    </location>
</feature>
<dbReference type="SMART" id="SM00388">
    <property type="entry name" value="HisKA"/>
    <property type="match status" value="1"/>
</dbReference>
<dbReference type="InterPro" id="IPR011006">
    <property type="entry name" value="CheY-like_superfamily"/>
</dbReference>
<dbReference type="InterPro" id="IPR005467">
    <property type="entry name" value="His_kinase_dom"/>
</dbReference>
<keyword evidence="8" id="KW-0067">ATP-binding</keyword>
<dbReference type="SUPFAM" id="SSF55874">
    <property type="entry name" value="ATPase domain of HSP90 chaperone/DNA topoisomerase II/histidine kinase"/>
    <property type="match status" value="1"/>
</dbReference>
<dbReference type="RefSeq" id="WP_152858518.1">
    <property type="nucleotide sequence ID" value="NZ_VMNX01000003.1"/>
</dbReference>
<dbReference type="SUPFAM" id="SSF55781">
    <property type="entry name" value="GAF domain-like"/>
    <property type="match status" value="1"/>
</dbReference>
<evidence type="ECO:0000313" key="15">
    <source>
        <dbReference type="Proteomes" id="UP000373149"/>
    </source>
</evidence>
<dbReference type="CDD" id="cd00082">
    <property type="entry name" value="HisKA"/>
    <property type="match status" value="1"/>
</dbReference>
<dbReference type="SMART" id="SM00387">
    <property type="entry name" value="HATPase_c"/>
    <property type="match status" value="1"/>
</dbReference>
<keyword evidence="5" id="KW-0808">Transferase</keyword>
<dbReference type="AlphaFoldDB" id="A0A5N8WK72"/>
<comment type="subcellular location">
    <subcellularLocation>
        <location evidence="2">Cell membrane</location>
    </subcellularLocation>
</comment>
<dbReference type="SUPFAM" id="SSF81606">
    <property type="entry name" value="PP2C-like"/>
    <property type="match status" value="1"/>
</dbReference>
<dbReference type="EMBL" id="VMNX01000003">
    <property type="protein sequence ID" value="MPY47512.1"/>
    <property type="molecule type" value="Genomic_DNA"/>
</dbReference>
<evidence type="ECO:0000256" key="7">
    <source>
        <dbReference type="ARBA" id="ARBA00022777"/>
    </source>
</evidence>
<evidence type="ECO:0000256" key="8">
    <source>
        <dbReference type="ARBA" id="ARBA00022840"/>
    </source>
</evidence>
<dbReference type="Proteomes" id="UP000373149">
    <property type="component" value="Unassembled WGS sequence"/>
</dbReference>
<evidence type="ECO:0000256" key="10">
    <source>
        <dbReference type="PROSITE-ProRule" id="PRU00169"/>
    </source>
</evidence>
<dbReference type="PANTHER" id="PTHR43547:SF2">
    <property type="entry name" value="HYBRID SIGNAL TRANSDUCTION HISTIDINE KINASE C"/>
    <property type="match status" value="1"/>
</dbReference>
<dbReference type="Pfam" id="PF00072">
    <property type="entry name" value="Response_reg"/>
    <property type="match status" value="1"/>
</dbReference>
<organism evidence="14 15">
    <name type="scientific">Streptomyces acidicola</name>
    <dbReference type="NCBI Taxonomy" id="2596892"/>
    <lineage>
        <taxon>Bacteria</taxon>
        <taxon>Bacillati</taxon>
        <taxon>Actinomycetota</taxon>
        <taxon>Actinomycetes</taxon>
        <taxon>Kitasatosporales</taxon>
        <taxon>Streptomycetaceae</taxon>
        <taxon>Streptomyces</taxon>
    </lineage>
</organism>
<dbReference type="Gene3D" id="3.60.40.10">
    <property type="entry name" value="PPM-type phosphatase domain"/>
    <property type="match status" value="1"/>
</dbReference>
<evidence type="ECO:0000259" key="12">
    <source>
        <dbReference type="PROSITE" id="PS50109"/>
    </source>
</evidence>
<dbReference type="PANTHER" id="PTHR43547">
    <property type="entry name" value="TWO-COMPONENT HISTIDINE KINASE"/>
    <property type="match status" value="1"/>
</dbReference>
<dbReference type="InterPro" id="IPR029016">
    <property type="entry name" value="GAF-like_dom_sf"/>
</dbReference>
<dbReference type="EC" id="2.7.13.3" evidence="3"/>
<name>A0A5N8WK72_9ACTN</name>
<feature type="region of interest" description="Disordered" evidence="11">
    <location>
        <begin position="578"/>
        <end position="638"/>
    </location>
</feature>
<evidence type="ECO:0000256" key="3">
    <source>
        <dbReference type="ARBA" id="ARBA00012438"/>
    </source>
</evidence>
<dbReference type="InterPro" id="IPR036097">
    <property type="entry name" value="HisK_dim/P_sf"/>
</dbReference>
<evidence type="ECO:0000256" key="1">
    <source>
        <dbReference type="ARBA" id="ARBA00000085"/>
    </source>
</evidence>
<dbReference type="FunFam" id="1.10.287.130:FF:000045">
    <property type="entry name" value="Two-component system sensor histidine kinase/response regulator"/>
    <property type="match status" value="1"/>
</dbReference>
<dbReference type="PRINTS" id="PR00344">
    <property type="entry name" value="BCTRLSENSOR"/>
</dbReference>
<dbReference type="InterPro" id="IPR036890">
    <property type="entry name" value="HATPase_C_sf"/>
</dbReference>
<dbReference type="InterPro" id="IPR001932">
    <property type="entry name" value="PPM-type_phosphatase-like_dom"/>
</dbReference>
<dbReference type="Gene3D" id="3.30.450.40">
    <property type="match status" value="1"/>
</dbReference>
<keyword evidence="15" id="KW-1185">Reference proteome</keyword>
<reference evidence="14 15" key="1">
    <citation type="submission" date="2019-09" db="EMBL/GenBank/DDBJ databases">
        <authorList>
            <person name="Duangmal K."/>
            <person name="Teo W.F.A."/>
            <person name="Lipun K."/>
        </authorList>
    </citation>
    <scope>NUCLEOTIDE SEQUENCE [LARGE SCALE GENOMIC DNA]</scope>
    <source>
        <strain evidence="14 15">K1PN6</strain>
    </source>
</reference>
<dbReference type="GO" id="GO:0005886">
    <property type="term" value="C:plasma membrane"/>
    <property type="evidence" value="ECO:0007669"/>
    <property type="project" value="UniProtKB-SubCell"/>
</dbReference>
<dbReference type="SUPFAM" id="SSF47384">
    <property type="entry name" value="Homodimeric domain of signal transducing histidine kinase"/>
    <property type="match status" value="1"/>
</dbReference>
<dbReference type="GO" id="GO:0000155">
    <property type="term" value="F:phosphorelay sensor kinase activity"/>
    <property type="evidence" value="ECO:0007669"/>
    <property type="project" value="InterPro"/>
</dbReference>
<accession>A0A5N8WK72</accession>
<dbReference type="Gene3D" id="1.10.287.130">
    <property type="match status" value="1"/>
</dbReference>
<dbReference type="SMART" id="SM00448">
    <property type="entry name" value="REC"/>
    <property type="match status" value="1"/>
</dbReference>
<dbReference type="SMART" id="SM00331">
    <property type="entry name" value="PP2C_SIG"/>
    <property type="match status" value="1"/>
</dbReference>
<keyword evidence="6" id="KW-0547">Nucleotide-binding</keyword>
<evidence type="ECO:0000256" key="11">
    <source>
        <dbReference type="SAM" id="MobiDB-lite"/>
    </source>
</evidence>
<dbReference type="InterPro" id="IPR001789">
    <property type="entry name" value="Sig_transdc_resp-reg_receiver"/>
</dbReference>
<dbReference type="GO" id="GO:0005524">
    <property type="term" value="F:ATP binding"/>
    <property type="evidence" value="ECO:0007669"/>
    <property type="project" value="UniProtKB-KW"/>
</dbReference>
<dbReference type="Gene3D" id="3.30.565.10">
    <property type="entry name" value="Histidine kinase-like ATPase, C-terminal domain"/>
    <property type="match status" value="1"/>
</dbReference>
<evidence type="ECO:0000256" key="6">
    <source>
        <dbReference type="ARBA" id="ARBA00022741"/>
    </source>
</evidence>
<dbReference type="Gene3D" id="3.40.50.2300">
    <property type="match status" value="1"/>
</dbReference>
<dbReference type="Pfam" id="PF00512">
    <property type="entry name" value="HisKA"/>
    <property type="match status" value="1"/>
</dbReference>
<evidence type="ECO:0000313" key="14">
    <source>
        <dbReference type="EMBL" id="MPY47512.1"/>
    </source>
</evidence>
<dbReference type="InterPro" id="IPR004358">
    <property type="entry name" value="Sig_transdc_His_kin-like_C"/>
</dbReference>
<feature type="domain" description="Response regulatory" evidence="13">
    <location>
        <begin position="637"/>
        <end position="752"/>
    </location>
</feature>
<dbReference type="FunFam" id="3.30.565.10:FF:000037">
    <property type="entry name" value="Hybrid sensor histidine kinase/response regulator"/>
    <property type="match status" value="1"/>
</dbReference>
<feature type="domain" description="Histidine kinase" evidence="12">
    <location>
        <begin position="361"/>
        <end position="576"/>
    </location>
</feature>
<keyword evidence="4 10" id="KW-0597">Phosphoprotein</keyword>
<dbReference type="InterPro" id="IPR003594">
    <property type="entry name" value="HATPase_dom"/>
</dbReference>
<evidence type="ECO:0000256" key="4">
    <source>
        <dbReference type="ARBA" id="ARBA00022553"/>
    </source>
</evidence>
<gene>
    <name evidence="14" type="ORF">FPZ41_02430</name>
</gene>
<evidence type="ECO:0000256" key="9">
    <source>
        <dbReference type="ARBA" id="ARBA00023012"/>
    </source>
</evidence>
<proteinExistence type="predicted"/>
<dbReference type="CDD" id="cd16922">
    <property type="entry name" value="HATPase_EvgS-ArcB-TorS-like"/>
    <property type="match status" value="1"/>
</dbReference>
<protein>
    <recommendedName>
        <fullName evidence="3">histidine kinase</fullName>
        <ecNumber evidence="3">2.7.13.3</ecNumber>
    </recommendedName>
</protein>
<evidence type="ECO:0000259" key="13">
    <source>
        <dbReference type="PROSITE" id="PS50110"/>
    </source>
</evidence>
<evidence type="ECO:0000256" key="5">
    <source>
        <dbReference type="ARBA" id="ARBA00022679"/>
    </source>
</evidence>
<dbReference type="Pfam" id="PF02518">
    <property type="entry name" value="HATPase_c"/>
    <property type="match status" value="1"/>
</dbReference>
<dbReference type="InterPro" id="IPR036457">
    <property type="entry name" value="PPM-type-like_dom_sf"/>
</dbReference>
<comment type="caution">
    <text evidence="14">The sequence shown here is derived from an EMBL/GenBank/DDBJ whole genome shotgun (WGS) entry which is preliminary data.</text>
</comment>
<keyword evidence="7" id="KW-0418">Kinase</keyword>
<evidence type="ECO:0000256" key="2">
    <source>
        <dbReference type="ARBA" id="ARBA00004236"/>
    </source>
</evidence>
<dbReference type="PROSITE" id="PS50109">
    <property type="entry name" value="HIS_KIN"/>
    <property type="match status" value="1"/>
</dbReference>
<sequence>MHGPDDGYERYDGYREHDEATRAFAQGGSSGAVLAGTDWAQTALGPTRTWPHRLVETLRVVLTSEQPMALFWGPRYVLLYNDGYAGIIGSKHPKALGAPAGQLFPENWDDYTGPMFHSVVDRQRAMVVRDRSFCLIRRGFLEQTYFDISFQPVFLDDGSVGGVLCSVSETTGRVLSERRLRLLAEVGVHTGDLSGPAEVVREIAEVLAAHPDDLPFAYLYLPSEKDEPALAASTCSPPPAGAVLPADVTAELARGVAVVVPAEPFLCGPAPARDTGPGTPSDVVPTEALALPLNNAGRLNGVLVAGINPLLPLAGGYRDFLDILGRTVTAALAATLAHEEQRQRAEALMELDQVKTAFFSSVSHELRTPLTLFLGPVQDTLAQEDRPETRRRLEMAERNALRLLKLVNTLLDVTRAEAGALEGDFEPVDLSAVTAEMAGMFRSVFEAAGLGLDVDCPPLPQPVHVDREMYEKIIFNLLSNALKFTPSGGVRVATAAAGDRVRLTVADTGIGVSEEELPRLFERFHQVHGTQARSHEGSGIGLALVKDLVQQHSGTIGVNSRPGQGTTFTVEIPFGTAHLPRPSAADRARTGAAPGPSRQATAYVQEAYGWATDGGPSPRTEQEPGTGAPTGREPRPRLLIADDNRDMRDYLYDLLHTEYDVRLVPDGRAALAAVAESAYDLVLTDAMMPGMDGFELVRALRGGPHTSHLPIVMLTARAGEEAVVQGIEAGADDYLAKPFSSRQLLARVRANLELSRLRDRILTDTREHATALAALAEAGLRLSASLEPRQVLETAGELLVPQVADEVRIEALGPDADGSTDTVVYTSSATAPADDRPAEMVARIMRGARAPQEAADGRILALPLTSRGRTLGALAVVRRHRPCSEDERTYLHSVTSRIAVAYDNATRYQNERRLAVALQRALLPQALPEVPGVATASYYRASALGAEVGGDWYDALQLPGGAVGLAIGDVMGHDVDAAIVMGSLRSALHTYALEGATPSEVLARLDAHCRALDSDRFATCLYAVYEPGSHRLRYASAGHLPPLLVAGDRTGYLDLDPGMPLGVACGNATDHVTRLLPGTGLLLFTDGLVEHHTTDLDDRLDALRRVCCDPAPAPVSSRPGLTPDVIIGQALGLLATPDRVDDDTALLAAVPARDPDR</sequence>
<dbReference type="SUPFAM" id="SSF52172">
    <property type="entry name" value="CheY-like"/>
    <property type="match status" value="1"/>
</dbReference>